<proteinExistence type="predicted"/>
<reference evidence="1 2" key="1">
    <citation type="submission" date="2020-03" db="EMBL/GenBank/DDBJ databases">
        <title>Genomic Encyclopedia of Type Strains, Phase IV (KMG-IV): sequencing the most valuable type-strain genomes for metagenomic binning, comparative biology and taxonomic classification.</title>
        <authorList>
            <person name="Goeker M."/>
        </authorList>
    </citation>
    <scope>NUCLEOTIDE SEQUENCE [LARGE SCALE GENOMIC DNA]</scope>
    <source>
        <strain evidence="1 2">DSM 101599</strain>
    </source>
</reference>
<name>A0ABX0U8F4_9FLAO</name>
<evidence type="ECO:0000313" key="1">
    <source>
        <dbReference type="EMBL" id="NIJ45038.1"/>
    </source>
</evidence>
<gene>
    <name evidence="1" type="ORF">FHR24_001477</name>
</gene>
<organism evidence="1 2">
    <name type="scientific">Wenyingzhuangia heitensis</name>
    <dbReference type="NCBI Taxonomy" id="1487859"/>
    <lineage>
        <taxon>Bacteria</taxon>
        <taxon>Pseudomonadati</taxon>
        <taxon>Bacteroidota</taxon>
        <taxon>Flavobacteriia</taxon>
        <taxon>Flavobacteriales</taxon>
        <taxon>Flavobacteriaceae</taxon>
        <taxon>Wenyingzhuangia</taxon>
    </lineage>
</organism>
<protein>
    <submittedName>
        <fullName evidence="1">Uncharacterized protein</fullName>
    </submittedName>
</protein>
<sequence>MKNIKKRIKRALAAFLREELMEYIGYNHNIPYMSLNDRFKVDDLNFETVVMEQDISIDIDNRELQRDPFRLERQIEDCKRQFADEVLKHIHVETQNLTNRERFMRRSVRFVLRVQSVK</sequence>
<dbReference type="RefSeq" id="WP_167186162.1">
    <property type="nucleotide sequence ID" value="NZ_JAASQL010000001.1"/>
</dbReference>
<evidence type="ECO:0000313" key="2">
    <source>
        <dbReference type="Proteomes" id="UP000745859"/>
    </source>
</evidence>
<comment type="caution">
    <text evidence="1">The sequence shown here is derived from an EMBL/GenBank/DDBJ whole genome shotgun (WGS) entry which is preliminary data.</text>
</comment>
<keyword evidence="2" id="KW-1185">Reference proteome</keyword>
<accession>A0ABX0U8F4</accession>
<dbReference type="Proteomes" id="UP000745859">
    <property type="component" value="Unassembled WGS sequence"/>
</dbReference>
<dbReference type="EMBL" id="JAASQL010000001">
    <property type="protein sequence ID" value="NIJ45038.1"/>
    <property type="molecule type" value="Genomic_DNA"/>
</dbReference>